<feature type="coiled-coil region" evidence="1">
    <location>
        <begin position="12"/>
        <end position="80"/>
    </location>
</feature>
<dbReference type="AlphaFoldDB" id="A0A1R2CL83"/>
<keyword evidence="3" id="KW-1185">Reference proteome</keyword>
<feature type="coiled-coil region" evidence="1">
    <location>
        <begin position="253"/>
        <end position="280"/>
    </location>
</feature>
<name>A0A1R2CL83_9CILI</name>
<dbReference type="EMBL" id="MPUH01000119">
    <property type="protein sequence ID" value="OMJ89710.1"/>
    <property type="molecule type" value="Genomic_DNA"/>
</dbReference>
<evidence type="ECO:0000313" key="3">
    <source>
        <dbReference type="Proteomes" id="UP000187209"/>
    </source>
</evidence>
<accession>A0A1R2CL83</accession>
<evidence type="ECO:0000256" key="1">
    <source>
        <dbReference type="SAM" id="Coils"/>
    </source>
</evidence>
<protein>
    <submittedName>
        <fullName evidence="2">Uncharacterized protein</fullName>
    </submittedName>
</protein>
<feature type="coiled-coil region" evidence="1">
    <location>
        <begin position="104"/>
        <end position="224"/>
    </location>
</feature>
<proteinExistence type="predicted"/>
<reference evidence="2 3" key="1">
    <citation type="submission" date="2016-11" db="EMBL/GenBank/DDBJ databases">
        <title>The macronuclear genome of Stentor coeruleus: a giant cell with tiny introns.</title>
        <authorList>
            <person name="Slabodnick M."/>
            <person name="Ruby J.G."/>
            <person name="Reiff S.B."/>
            <person name="Swart E.C."/>
            <person name="Gosai S."/>
            <person name="Prabakaran S."/>
            <person name="Witkowska E."/>
            <person name="Larue G.E."/>
            <person name="Fisher S."/>
            <person name="Freeman R.M."/>
            <person name="Gunawardena J."/>
            <person name="Chu W."/>
            <person name="Stover N.A."/>
            <person name="Gregory B.D."/>
            <person name="Nowacki M."/>
            <person name="Derisi J."/>
            <person name="Roy S.W."/>
            <person name="Marshall W.F."/>
            <person name="Sood P."/>
        </authorList>
    </citation>
    <scope>NUCLEOTIDE SEQUENCE [LARGE SCALE GENOMIC DNA]</scope>
    <source>
        <strain evidence="2">WM001</strain>
    </source>
</reference>
<organism evidence="2 3">
    <name type="scientific">Stentor coeruleus</name>
    <dbReference type="NCBI Taxonomy" id="5963"/>
    <lineage>
        <taxon>Eukaryota</taxon>
        <taxon>Sar</taxon>
        <taxon>Alveolata</taxon>
        <taxon>Ciliophora</taxon>
        <taxon>Postciliodesmatophora</taxon>
        <taxon>Heterotrichea</taxon>
        <taxon>Heterotrichida</taxon>
        <taxon>Stentoridae</taxon>
        <taxon>Stentor</taxon>
    </lineage>
</organism>
<dbReference type="Proteomes" id="UP000187209">
    <property type="component" value="Unassembled WGS sequence"/>
</dbReference>
<sequence>MEEDPEKLQVLYDLCQEDISELNSELEHLKSENEKVVDQCEDIRRNIGYKESSTEIQQKIRELEEENKDLIKNHDNSLIIDKLLSSDSDKKVLNETFVVLQKKLSHLETLNSSLQKKLKKSESDIKTLKKKSESALSRCKTNDDLKEKIKNLETVAEKYSIIEASLQKEIKEAEEKLQSEKSRPENQIDVRTAQKLVNEVLDTLQQEKTKYNSLEQELKEKKEYLHEIRTYGTQSNRITVKLRNELSLVQLLLKEKQDYLAKLEKDIEDYENRYKMLKEEYDEESL</sequence>
<comment type="caution">
    <text evidence="2">The sequence shown here is derived from an EMBL/GenBank/DDBJ whole genome shotgun (WGS) entry which is preliminary data.</text>
</comment>
<keyword evidence="1" id="KW-0175">Coiled coil</keyword>
<gene>
    <name evidence="2" type="ORF">SteCoe_8075</name>
</gene>
<evidence type="ECO:0000313" key="2">
    <source>
        <dbReference type="EMBL" id="OMJ89710.1"/>
    </source>
</evidence>